<sequence>MSDVLNVVVALVVIIGIFRWWSKPGKQSEGAAAGAPGPSLGFRPRNVTPAMMSSVQSAFPQEPRENIHYDLLKTGNVQVTSNKLLEKGFLPPPPAAYYALYPRSTPQQPPPSTTQRPTLQATSSVKSSAAPTSLISRYGLENRLDISISDPGKGQNVEGKSTWLDTAEKREASLRERKAQMVLAARQRLLEKQKQKETAA</sequence>
<proteinExistence type="predicted"/>
<feature type="compositionally biased region" description="Polar residues" evidence="1">
    <location>
        <begin position="119"/>
        <end position="130"/>
    </location>
</feature>
<dbReference type="Proteomes" id="UP000886523">
    <property type="component" value="Unassembled WGS sequence"/>
</dbReference>
<keyword evidence="5" id="KW-1185">Reference proteome</keyword>
<protein>
    <recommendedName>
        <fullName evidence="3">CUE domain-containing protein</fullName>
    </recommendedName>
</protein>
<gene>
    <name evidence="4" type="ORF">BS47DRAFT_1373643</name>
</gene>
<dbReference type="InterPro" id="IPR003892">
    <property type="entry name" value="CUE"/>
</dbReference>
<keyword evidence="2" id="KW-0812">Transmembrane</keyword>
<feature type="transmembrane region" description="Helical" evidence="2">
    <location>
        <begin position="6"/>
        <end position="22"/>
    </location>
</feature>
<comment type="caution">
    <text evidence="4">The sequence shown here is derived from an EMBL/GenBank/DDBJ whole genome shotgun (WGS) entry which is preliminary data.</text>
</comment>
<dbReference type="EMBL" id="MU129054">
    <property type="protein sequence ID" value="KAF9508667.1"/>
    <property type="molecule type" value="Genomic_DNA"/>
</dbReference>
<keyword evidence="2" id="KW-1133">Transmembrane helix</keyword>
<feature type="domain" description="CUE" evidence="3">
    <location>
        <begin position="47"/>
        <end position="90"/>
    </location>
</feature>
<evidence type="ECO:0000259" key="3">
    <source>
        <dbReference type="PROSITE" id="PS51140"/>
    </source>
</evidence>
<reference evidence="4" key="1">
    <citation type="journal article" date="2020" name="Nat. Commun.">
        <title>Large-scale genome sequencing of mycorrhizal fungi provides insights into the early evolution of symbiotic traits.</title>
        <authorList>
            <person name="Miyauchi S."/>
            <person name="Kiss E."/>
            <person name="Kuo A."/>
            <person name="Drula E."/>
            <person name="Kohler A."/>
            <person name="Sanchez-Garcia M."/>
            <person name="Morin E."/>
            <person name="Andreopoulos B."/>
            <person name="Barry K.W."/>
            <person name="Bonito G."/>
            <person name="Buee M."/>
            <person name="Carver A."/>
            <person name="Chen C."/>
            <person name="Cichocki N."/>
            <person name="Clum A."/>
            <person name="Culley D."/>
            <person name="Crous P.W."/>
            <person name="Fauchery L."/>
            <person name="Girlanda M."/>
            <person name="Hayes R.D."/>
            <person name="Keri Z."/>
            <person name="LaButti K."/>
            <person name="Lipzen A."/>
            <person name="Lombard V."/>
            <person name="Magnuson J."/>
            <person name="Maillard F."/>
            <person name="Murat C."/>
            <person name="Nolan M."/>
            <person name="Ohm R.A."/>
            <person name="Pangilinan J."/>
            <person name="Pereira M.F."/>
            <person name="Perotto S."/>
            <person name="Peter M."/>
            <person name="Pfister S."/>
            <person name="Riley R."/>
            <person name="Sitrit Y."/>
            <person name="Stielow J.B."/>
            <person name="Szollosi G."/>
            <person name="Zifcakova L."/>
            <person name="Stursova M."/>
            <person name="Spatafora J.W."/>
            <person name="Tedersoo L."/>
            <person name="Vaario L.M."/>
            <person name="Yamada A."/>
            <person name="Yan M."/>
            <person name="Wang P."/>
            <person name="Xu J."/>
            <person name="Bruns T."/>
            <person name="Baldrian P."/>
            <person name="Vilgalys R."/>
            <person name="Dunand C."/>
            <person name="Henrissat B."/>
            <person name="Grigoriev I.V."/>
            <person name="Hibbett D."/>
            <person name="Nagy L.G."/>
            <person name="Martin F.M."/>
        </authorList>
    </citation>
    <scope>NUCLEOTIDE SEQUENCE</scope>
    <source>
        <strain evidence="4">UP504</strain>
    </source>
</reference>
<organism evidence="4 5">
    <name type="scientific">Hydnum rufescens UP504</name>
    <dbReference type="NCBI Taxonomy" id="1448309"/>
    <lineage>
        <taxon>Eukaryota</taxon>
        <taxon>Fungi</taxon>
        <taxon>Dikarya</taxon>
        <taxon>Basidiomycota</taxon>
        <taxon>Agaricomycotina</taxon>
        <taxon>Agaricomycetes</taxon>
        <taxon>Cantharellales</taxon>
        <taxon>Hydnaceae</taxon>
        <taxon>Hydnum</taxon>
    </lineage>
</organism>
<evidence type="ECO:0000313" key="4">
    <source>
        <dbReference type="EMBL" id="KAF9508667.1"/>
    </source>
</evidence>
<accession>A0A9P6AN84</accession>
<evidence type="ECO:0000256" key="1">
    <source>
        <dbReference type="SAM" id="MobiDB-lite"/>
    </source>
</evidence>
<dbReference type="SMART" id="SM00546">
    <property type="entry name" value="CUE"/>
    <property type="match status" value="1"/>
</dbReference>
<keyword evidence="2" id="KW-0472">Membrane</keyword>
<evidence type="ECO:0000256" key="2">
    <source>
        <dbReference type="SAM" id="Phobius"/>
    </source>
</evidence>
<evidence type="ECO:0000313" key="5">
    <source>
        <dbReference type="Proteomes" id="UP000886523"/>
    </source>
</evidence>
<dbReference type="AlphaFoldDB" id="A0A9P6AN84"/>
<dbReference type="CDD" id="cd14424">
    <property type="entry name" value="CUE_Cue1p_like"/>
    <property type="match status" value="1"/>
</dbReference>
<dbReference type="Pfam" id="PF02845">
    <property type="entry name" value="CUE"/>
    <property type="match status" value="1"/>
</dbReference>
<dbReference type="PROSITE" id="PS51140">
    <property type="entry name" value="CUE"/>
    <property type="match status" value="1"/>
</dbReference>
<dbReference type="OrthoDB" id="3824970at2759"/>
<dbReference type="GO" id="GO:0043130">
    <property type="term" value="F:ubiquitin binding"/>
    <property type="evidence" value="ECO:0007669"/>
    <property type="project" value="InterPro"/>
</dbReference>
<name>A0A9P6AN84_9AGAM</name>
<dbReference type="Gene3D" id="1.10.8.10">
    <property type="entry name" value="DNA helicase RuvA subunit, C-terminal domain"/>
    <property type="match status" value="1"/>
</dbReference>
<feature type="region of interest" description="Disordered" evidence="1">
    <location>
        <begin position="102"/>
        <end position="130"/>
    </location>
</feature>